<evidence type="ECO:0000313" key="1">
    <source>
        <dbReference type="EMBL" id="EEG75931.1"/>
    </source>
</evidence>
<gene>
    <name evidence="1" type="ORF">CLOHYLEM_03907</name>
</gene>
<dbReference type="STRING" id="553973.CLOHYLEM_03907"/>
<dbReference type="Proteomes" id="UP000004893">
    <property type="component" value="Unassembled WGS sequence"/>
</dbReference>
<accession>C0BVV2</accession>
<dbReference type="HOGENOM" id="CLU_3042020_0_0_9"/>
<comment type="caution">
    <text evidence="1">The sequence shown here is derived from an EMBL/GenBank/DDBJ whole genome shotgun (WGS) entry which is preliminary data.</text>
</comment>
<sequence>MKRNSCIIKFLFKKHYGQTEYSNKSCILKNCKKYILAKLCVDFNLYVHYTVENG</sequence>
<reference evidence="1" key="1">
    <citation type="submission" date="2009-02" db="EMBL/GenBank/DDBJ databases">
        <authorList>
            <person name="Fulton L."/>
            <person name="Clifton S."/>
            <person name="Fulton B."/>
            <person name="Xu J."/>
            <person name="Minx P."/>
            <person name="Pepin K.H."/>
            <person name="Johnson M."/>
            <person name="Bhonagiri V."/>
            <person name="Nash W.E."/>
            <person name="Mardis E.R."/>
            <person name="Wilson R.K."/>
        </authorList>
    </citation>
    <scope>NUCLEOTIDE SEQUENCE [LARGE SCALE GENOMIC DNA]</scope>
    <source>
        <strain evidence="1">DSM 15053</strain>
    </source>
</reference>
<organism evidence="1 2">
    <name type="scientific">[Clostridium] hylemonae DSM 15053</name>
    <dbReference type="NCBI Taxonomy" id="553973"/>
    <lineage>
        <taxon>Bacteria</taxon>
        <taxon>Bacillati</taxon>
        <taxon>Bacillota</taxon>
        <taxon>Clostridia</taxon>
        <taxon>Lachnospirales</taxon>
        <taxon>Lachnospiraceae</taxon>
    </lineage>
</organism>
<evidence type="ECO:0000313" key="2">
    <source>
        <dbReference type="Proteomes" id="UP000004893"/>
    </source>
</evidence>
<dbReference type="EMBL" id="ABYI02000001">
    <property type="protein sequence ID" value="EEG75931.1"/>
    <property type="molecule type" value="Genomic_DNA"/>
</dbReference>
<protein>
    <submittedName>
        <fullName evidence="1">Uncharacterized protein</fullName>
    </submittedName>
</protein>
<keyword evidence="2" id="KW-1185">Reference proteome</keyword>
<proteinExistence type="predicted"/>
<name>C0BVV2_9FIRM</name>
<dbReference type="AlphaFoldDB" id="C0BVV2"/>
<reference evidence="1" key="2">
    <citation type="submission" date="2013-06" db="EMBL/GenBank/DDBJ databases">
        <title>Draft genome sequence of Clostridium hylemonae (DSM 15053).</title>
        <authorList>
            <person name="Sudarsanam P."/>
            <person name="Ley R."/>
            <person name="Guruge J."/>
            <person name="Turnbaugh P.J."/>
            <person name="Mahowald M."/>
            <person name="Liep D."/>
            <person name="Gordon J."/>
        </authorList>
    </citation>
    <scope>NUCLEOTIDE SEQUENCE</scope>
    <source>
        <strain evidence="1">DSM 15053</strain>
    </source>
</reference>